<dbReference type="RefSeq" id="WP_181615255.1">
    <property type="nucleotide sequence ID" value="NZ_BAABAM010000004.1"/>
</dbReference>
<comment type="caution">
    <text evidence="2">The sequence shown here is derived from an EMBL/GenBank/DDBJ whole genome shotgun (WGS) entry which is preliminary data.</text>
</comment>
<gene>
    <name evidence="2" type="ORF">HNR30_007908</name>
</gene>
<name>A0A7W0CSP9_9ACTN</name>
<evidence type="ECO:0000256" key="1">
    <source>
        <dbReference type="SAM" id="Phobius"/>
    </source>
</evidence>
<evidence type="ECO:0000313" key="3">
    <source>
        <dbReference type="Proteomes" id="UP000530928"/>
    </source>
</evidence>
<dbReference type="AlphaFoldDB" id="A0A7W0CSP9"/>
<keyword evidence="1" id="KW-1133">Transmembrane helix</keyword>
<reference evidence="2 3" key="1">
    <citation type="submission" date="2020-07" db="EMBL/GenBank/DDBJ databases">
        <title>Genomic Encyclopedia of Type Strains, Phase IV (KMG-IV): sequencing the most valuable type-strain genomes for metagenomic binning, comparative biology and taxonomic classification.</title>
        <authorList>
            <person name="Goeker M."/>
        </authorList>
    </citation>
    <scope>NUCLEOTIDE SEQUENCE [LARGE SCALE GENOMIC DNA]</scope>
    <source>
        <strain evidence="2 3">DSM 45533</strain>
    </source>
</reference>
<keyword evidence="1" id="KW-0472">Membrane</keyword>
<evidence type="ECO:0000313" key="2">
    <source>
        <dbReference type="EMBL" id="MBA2896517.1"/>
    </source>
</evidence>
<dbReference type="Proteomes" id="UP000530928">
    <property type="component" value="Unassembled WGS sequence"/>
</dbReference>
<protein>
    <submittedName>
        <fullName evidence="2">Uncharacterized protein</fullName>
    </submittedName>
</protein>
<dbReference type="EMBL" id="JACDUR010000009">
    <property type="protein sequence ID" value="MBA2896517.1"/>
    <property type="molecule type" value="Genomic_DNA"/>
</dbReference>
<organism evidence="2 3">
    <name type="scientific">Nonomuraea soli</name>
    <dbReference type="NCBI Taxonomy" id="1032476"/>
    <lineage>
        <taxon>Bacteria</taxon>
        <taxon>Bacillati</taxon>
        <taxon>Actinomycetota</taxon>
        <taxon>Actinomycetes</taxon>
        <taxon>Streptosporangiales</taxon>
        <taxon>Streptosporangiaceae</taxon>
        <taxon>Nonomuraea</taxon>
    </lineage>
</organism>
<keyword evidence="1" id="KW-0812">Transmembrane</keyword>
<proteinExistence type="predicted"/>
<keyword evidence="3" id="KW-1185">Reference proteome</keyword>
<feature type="transmembrane region" description="Helical" evidence="1">
    <location>
        <begin position="45"/>
        <end position="63"/>
    </location>
</feature>
<sequence>MDPRRLPPRLVIDPTVHPQVSVVLRESPHYLQLARQGRRSDTSGNLGLLFVLPGLLLLILLMLGPAGMVVAGAGMTVAMLLKWMATDLNGRSARSRLRLAHEHAEHYVLPSDLDYPCQQLLKRAQNAADQVLASEVNRAGYIDTIDNRVTLPEEVWQVATRLQRLSAMHAEHGKIVPKELPPGMDEAFKPYASALDAAWTSLSKRVKNLEAYAVQVKKADEVFRVHRRLEALAARTHDYQALVADTVQDEIARNHIRELSEQAANARRMFEESIDQAKAAAGHLMKPQLS</sequence>
<accession>A0A7W0CSP9</accession>